<gene>
    <name evidence="2" type="ORF">GYMLUDRAFT_245624</name>
</gene>
<dbReference type="OrthoDB" id="3062492at2759"/>
<keyword evidence="1" id="KW-0812">Transmembrane</keyword>
<name>A0A0D0BUN7_9AGAR</name>
<reference evidence="2 3" key="1">
    <citation type="submission" date="2014-04" db="EMBL/GenBank/DDBJ databases">
        <title>Evolutionary Origins and Diversification of the Mycorrhizal Mutualists.</title>
        <authorList>
            <consortium name="DOE Joint Genome Institute"/>
            <consortium name="Mycorrhizal Genomics Consortium"/>
            <person name="Kohler A."/>
            <person name="Kuo A."/>
            <person name="Nagy L.G."/>
            <person name="Floudas D."/>
            <person name="Copeland A."/>
            <person name="Barry K.W."/>
            <person name="Cichocki N."/>
            <person name="Veneault-Fourrey C."/>
            <person name="LaButti K."/>
            <person name="Lindquist E.A."/>
            <person name="Lipzen A."/>
            <person name="Lundell T."/>
            <person name="Morin E."/>
            <person name="Murat C."/>
            <person name="Riley R."/>
            <person name="Ohm R."/>
            <person name="Sun H."/>
            <person name="Tunlid A."/>
            <person name="Henrissat B."/>
            <person name="Grigoriev I.V."/>
            <person name="Hibbett D.S."/>
            <person name="Martin F."/>
        </authorList>
    </citation>
    <scope>NUCLEOTIDE SEQUENCE [LARGE SCALE GENOMIC DNA]</scope>
    <source>
        <strain evidence="2 3">FD-317 M1</strain>
    </source>
</reference>
<sequence length="175" mass="20327">MALTLSKLAVQILTENIIPVVLGPILWMIMPALVLSLILHYTWFPCLSLQTLDAKIKDVVSLLEGYEQNIRSQCLSDAIDYDQHKRLYKNFEGRLLRIKRVAHKRSDQDYKVATWKKYISFSRAAMLSSSYKKLLKLKTDVEHYNVLVLKGQNNHLLKMTHLYHRNVSSSPEENI</sequence>
<dbReference type="AlphaFoldDB" id="A0A0D0BUN7"/>
<protein>
    <submittedName>
        <fullName evidence="2">Unplaced genomic scaffold GYMLUscaffold_33, whole genome shotgun sequence</fullName>
    </submittedName>
</protein>
<dbReference type="Proteomes" id="UP000053593">
    <property type="component" value="Unassembled WGS sequence"/>
</dbReference>
<keyword evidence="1" id="KW-0472">Membrane</keyword>
<keyword evidence="3" id="KW-1185">Reference proteome</keyword>
<evidence type="ECO:0000256" key="1">
    <source>
        <dbReference type="SAM" id="Phobius"/>
    </source>
</evidence>
<dbReference type="HOGENOM" id="CLU_1532734_0_0_1"/>
<keyword evidence="1" id="KW-1133">Transmembrane helix</keyword>
<organism evidence="2 3">
    <name type="scientific">Collybiopsis luxurians FD-317 M1</name>
    <dbReference type="NCBI Taxonomy" id="944289"/>
    <lineage>
        <taxon>Eukaryota</taxon>
        <taxon>Fungi</taxon>
        <taxon>Dikarya</taxon>
        <taxon>Basidiomycota</taxon>
        <taxon>Agaricomycotina</taxon>
        <taxon>Agaricomycetes</taxon>
        <taxon>Agaricomycetidae</taxon>
        <taxon>Agaricales</taxon>
        <taxon>Marasmiineae</taxon>
        <taxon>Omphalotaceae</taxon>
        <taxon>Collybiopsis</taxon>
        <taxon>Collybiopsis luxurians</taxon>
    </lineage>
</organism>
<evidence type="ECO:0000313" key="3">
    <source>
        <dbReference type="Proteomes" id="UP000053593"/>
    </source>
</evidence>
<dbReference type="EMBL" id="KN834781">
    <property type="protein sequence ID" value="KIK59206.1"/>
    <property type="molecule type" value="Genomic_DNA"/>
</dbReference>
<accession>A0A0D0BUN7</accession>
<proteinExistence type="predicted"/>
<evidence type="ECO:0000313" key="2">
    <source>
        <dbReference type="EMBL" id="KIK59206.1"/>
    </source>
</evidence>
<feature type="transmembrane region" description="Helical" evidence="1">
    <location>
        <begin position="21"/>
        <end position="43"/>
    </location>
</feature>